<dbReference type="EMBL" id="JAMQON010000003">
    <property type="protein sequence ID" value="MDS0260420.1"/>
    <property type="molecule type" value="Genomic_DNA"/>
</dbReference>
<feature type="region of interest" description="Disordered" evidence="1">
    <location>
        <begin position="1"/>
        <end position="20"/>
    </location>
</feature>
<keyword evidence="2" id="KW-1133">Transmembrane helix</keyword>
<feature type="transmembrane region" description="Helical" evidence="2">
    <location>
        <begin position="69"/>
        <end position="89"/>
    </location>
</feature>
<keyword evidence="4" id="KW-1185">Reference proteome</keyword>
<evidence type="ECO:0000256" key="1">
    <source>
        <dbReference type="SAM" id="MobiDB-lite"/>
    </source>
</evidence>
<dbReference type="Proteomes" id="UP001259659">
    <property type="component" value="Unassembled WGS sequence"/>
</dbReference>
<keyword evidence="2" id="KW-0812">Transmembrane</keyword>
<feature type="transmembrane region" description="Helical" evidence="2">
    <location>
        <begin position="95"/>
        <end position="116"/>
    </location>
</feature>
<protein>
    <submittedName>
        <fullName evidence="3">Uncharacterized protein</fullName>
    </submittedName>
</protein>
<comment type="caution">
    <text evidence="3">The sequence shown here is derived from an EMBL/GenBank/DDBJ whole genome shotgun (WGS) entry which is preliminary data.</text>
</comment>
<evidence type="ECO:0000313" key="4">
    <source>
        <dbReference type="Proteomes" id="UP001259659"/>
    </source>
</evidence>
<keyword evidence="2" id="KW-0472">Membrane</keyword>
<proteinExistence type="predicted"/>
<organism evidence="3 4">
    <name type="scientific">Haloarcula saliterrae</name>
    <dbReference type="NCBI Taxonomy" id="2950534"/>
    <lineage>
        <taxon>Archaea</taxon>
        <taxon>Methanobacteriati</taxon>
        <taxon>Methanobacteriota</taxon>
        <taxon>Stenosarchaea group</taxon>
        <taxon>Halobacteria</taxon>
        <taxon>Halobacteriales</taxon>
        <taxon>Haloarculaceae</taxon>
        <taxon>Haloarcula</taxon>
    </lineage>
</organism>
<gene>
    <name evidence="3" type="ORF">NDI56_13530</name>
</gene>
<reference evidence="3 4" key="1">
    <citation type="submission" date="2022-06" db="EMBL/GenBank/DDBJ databases">
        <title>Haloarcula sp. a new haloarchaeum isolate from saline soil.</title>
        <authorList>
            <person name="Strakova D."/>
            <person name="Galisteo C."/>
            <person name="Sanchez-Porro C."/>
            <person name="Ventosa A."/>
        </authorList>
    </citation>
    <scope>NUCLEOTIDE SEQUENCE [LARGE SCALE GENOMIC DNA]</scope>
    <source>
        <strain evidence="3 4">S1CR25-12</strain>
    </source>
</reference>
<name>A0ABU2FFD5_9EURY</name>
<evidence type="ECO:0000256" key="2">
    <source>
        <dbReference type="SAM" id="Phobius"/>
    </source>
</evidence>
<sequence length="120" mass="12701">MTRGPQPEGVAGLRSASEADDAKAAVEELQTRDDDRFEDASAKGSGWNYIAGIAPTGVVDGEILRRIDIFLLLTGGWFVLSLVVASIAVMALDVFLGFLSLAVVILTTAVGVSSYLRSRN</sequence>
<dbReference type="RefSeq" id="WP_310920082.1">
    <property type="nucleotide sequence ID" value="NZ_JAMQON010000003.1"/>
</dbReference>
<accession>A0ABU2FFD5</accession>
<evidence type="ECO:0000313" key="3">
    <source>
        <dbReference type="EMBL" id="MDS0260420.1"/>
    </source>
</evidence>